<dbReference type="AlphaFoldDB" id="A0A225VP98"/>
<comment type="caution">
    <text evidence="1">The sequence shown here is derived from an EMBL/GenBank/DDBJ whole genome shotgun (WGS) entry which is preliminary data.</text>
</comment>
<reference evidence="2" key="1">
    <citation type="submission" date="2017-03" db="EMBL/GenBank/DDBJ databases">
        <title>Phytopthora megakarya and P. palmivora, two closely related causual agents of cacao black pod achieved similar genome size and gene model numbers by different mechanisms.</title>
        <authorList>
            <person name="Ali S."/>
            <person name="Shao J."/>
            <person name="Larry D.J."/>
            <person name="Kronmiller B."/>
            <person name="Shen D."/>
            <person name="Strem M.D."/>
            <person name="Melnick R.L."/>
            <person name="Guiltinan M.J."/>
            <person name="Tyler B.M."/>
            <person name="Meinhardt L.W."/>
            <person name="Bailey B.A."/>
        </authorList>
    </citation>
    <scope>NUCLEOTIDE SEQUENCE [LARGE SCALE GENOMIC DNA]</scope>
    <source>
        <strain evidence="2">zdho120</strain>
    </source>
</reference>
<accession>A0A225VP98</accession>
<organism evidence="1 2">
    <name type="scientific">Phytophthora megakarya</name>
    <dbReference type="NCBI Taxonomy" id="4795"/>
    <lineage>
        <taxon>Eukaryota</taxon>
        <taxon>Sar</taxon>
        <taxon>Stramenopiles</taxon>
        <taxon>Oomycota</taxon>
        <taxon>Peronosporomycetes</taxon>
        <taxon>Peronosporales</taxon>
        <taxon>Peronosporaceae</taxon>
        <taxon>Phytophthora</taxon>
    </lineage>
</organism>
<evidence type="ECO:0000313" key="2">
    <source>
        <dbReference type="Proteomes" id="UP000198211"/>
    </source>
</evidence>
<sequence>MTVDSHSRDGRSDNAAHAIADRATWCYPGVLHERVKQVCCCEAGVSRGDIAEGISEVTLTTWAEKEALLRWLVELDSAVMSRLLVDPSAKLVFAMPCLGGRTRGWAYGRRLTDPTCFSTYKPFEEKLKLAFEPPQNEFRSRAEFLDLQQGKQDVHAYA</sequence>
<name>A0A225VP98_9STRA</name>
<gene>
    <name evidence="1" type="ORF">PHMEG_00020995</name>
</gene>
<protein>
    <recommendedName>
        <fullName evidence="3">Retrotransposon gag domain-containing protein</fullName>
    </recommendedName>
</protein>
<dbReference type="OrthoDB" id="93064at2759"/>
<evidence type="ECO:0008006" key="3">
    <source>
        <dbReference type="Google" id="ProtNLM"/>
    </source>
</evidence>
<dbReference type="EMBL" id="NBNE01003848">
    <property type="protein sequence ID" value="OWZ06718.1"/>
    <property type="molecule type" value="Genomic_DNA"/>
</dbReference>
<proteinExistence type="predicted"/>
<dbReference type="Proteomes" id="UP000198211">
    <property type="component" value="Unassembled WGS sequence"/>
</dbReference>
<evidence type="ECO:0000313" key="1">
    <source>
        <dbReference type="EMBL" id="OWZ06718.1"/>
    </source>
</evidence>
<keyword evidence="2" id="KW-1185">Reference proteome</keyword>